<dbReference type="RefSeq" id="WP_289271161.1">
    <property type="nucleotide sequence ID" value="NZ_OX365700.1"/>
</dbReference>
<feature type="signal peptide" evidence="1">
    <location>
        <begin position="1"/>
        <end position="22"/>
    </location>
</feature>
<gene>
    <name evidence="2" type="ORF">DNFV4_04167</name>
</gene>
<dbReference type="KEGG" id="nti:DNFV4_04167"/>
<dbReference type="Proteomes" id="UP001179121">
    <property type="component" value="Chromosome"/>
</dbReference>
<reference evidence="2" key="1">
    <citation type="submission" date="2022-10" db="EMBL/GenBank/DDBJ databases">
        <authorList>
            <person name="Koch H."/>
        </authorList>
    </citation>
    <scope>NUCLEOTIDE SEQUENCE</scope>
    <source>
        <strain evidence="2">DNF</strain>
    </source>
</reference>
<evidence type="ECO:0000313" key="3">
    <source>
        <dbReference type="Proteomes" id="UP001179121"/>
    </source>
</evidence>
<feature type="chain" id="PRO_5041683601" evidence="1">
    <location>
        <begin position="23"/>
        <end position="142"/>
    </location>
</feature>
<keyword evidence="1" id="KW-0732">Signal</keyword>
<evidence type="ECO:0000256" key="1">
    <source>
        <dbReference type="SAM" id="SignalP"/>
    </source>
</evidence>
<evidence type="ECO:0000313" key="2">
    <source>
        <dbReference type="EMBL" id="CAI4033725.1"/>
    </source>
</evidence>
<dbReference type="EMBL" id="OX365700">
    <property type="protein sequence ID" value="CAI4033725.1"/>
    <property type="molecule type" value="Genomic_DNA"/>
</dbReference>
<keyword evidence="3" id="KW-1185">Reference proteome</keyword>
<protein>
    <submittedName>
        <fullName evidence="2">Uncharacterized protein</fullName>
    </submittedName>
</protein>
<dbReference type="AlphaFoldDB" id="A0AA86N3A3"/>
<accession>A0AA86N3A3</accession>
<sequence>MTWAAGLLCAAMVASFQTGVLAADRTEGDPPVAIARILSSPSLYNLDVVTLAGTIRDIRLIHVEGSCGGDGGFILYLRDDTGELPIRNVGACVEGESVPALPGDYRRGEQVRVRAAIIEHPSVDPDRREIEATLLRVDHLTE</sequence>
<organism evidence="2 3">
    <name type="scientific">Nitrospira tepida</name>
    <dbReference type="NCBI Taxonomy" id="2973512"/>
    <lineage>
        <taxon>Bacteria</taxon>
        <taxon>Pseudomonadati</taxon>
        <taxon>Nitrospirota</taxon>
        <taxon>Nitrospiria</taxon>
        <taxon>Nitrospirales</taxon>
        <taxon>Nitrospiraceae</taxon>
        <taxon>Nitrospira</taxon>
    </lineage>
</organism>
<proteinExistence type="predicted"/>
<name>A0AA86N3A3_9BACT</name>